<dbReference type="AlphaFoldDB" id="A0A0L7QJF2"/>
<sequence length="89" mass="10456">EKLEKTIAVKRPGLLDRSKVISYHDNARLYSVWHKKCKKSYVNSVRKFYALQHSFLGKKFDSVVSTGNNIENHFNEKPKKFCVCNIFTF</sequence>
<evidence type="ECO:0008006" key="3">
    <source>
        <dbReference type="Google" id="ProtNLM"/>
    </source>
</evidence>
<name>A0A0L7QJF2_9HYME</name>
<dbReference type="EMBL" id="KQ415211">
    <property type="protein sequence ID" value="KOC58748.1"/>
    <property type="molecule type" value="Genomic_DNA"/>
</dbReference>
<evidence type="ECO:0000313" key="1">
    <source>
        <dbReference type="EMBL" id="KOC58748.1"/>
    </source>
</evidence>
<proteinExistence type="predicted"/>
<organism evidence="1 2">
    <name type="scientific">Habropoda laboriosa</name>
    <dbReference type="NCBI Taxonomy" id="597456"/>
    <lineage>
        <taxon>Eukaryota</taxon>
        <taxon>Metazoa</taxon>
        <taxon>Ecdysozoa</taxon>
        <taxon>Arthropoda</taxon>
        <taxon>Hexapoda</taxon>
        <taxon>Insecta</taxon>
        <taxon>Pterygota</taxon>
        <taxon>Neoptera</taxon>
        <taxon>Endopterygota</taxon>
        <taxon>Hymenoptera</taxon>
        <taxon>Apocrita</taxon>
        <taxon>Aculeata</taxon>
        <taxon>Apoidea</taxon>
        <taxon>Anthophila</taxon>
        <taxon>Apidae</taxon>
        <taxon>Habropoda</taxon>
    </lineage>
</organism>
<dbReference type="Proteomes" id="UP000053825">
    <property type="component" value="Unassembled WGS sequence"/>
</dbReference>
<reference evidence="1 2" key="1">
    <citation type="submission" date="2015-07" db="EMBL/GenBank/DDBJ databases">
        <title>The genome of Habropoda laboriosa.</title>
        <authorList>
            <person name="Pan H."/>
            <person name="Kapheim K."/>
        </authorList>
    </citation>
    <scope>NUCLEOTIDE SEQUENCE [LARGE SCALE GENOMIC DNA]</scope>
    <source>
        <strain evidence="1">0110345459</strain>
    </source>
</reference>
<feature type="non-terminal residue" evidence="1">
    <location>
        <position position="1"/>
    </location>
</feature>
<accession>A0A0L7QJF2</accession>
<evidence type="ECO:0000313" key="2">
    <source>
        <dbReference type="Proteomes" id="UP000053825"/>
    </source>
</evidence>
<gene>
    <name evidence="1" type="ORF">WH47_05235</name>
</gene>
<keyword evidence="2" id="KW-1185">Reference proteome</keyword>
<protein>
    <recommendedName>
        <fullName evidence="3">Histone-lysine N-methyltransferase SETMAR</fullName>
    </recommendedName>
</protein>